<evidence type="ECO:0000259" key="2">
    <source>
        <dbReference type="PROSITE" id="PS50994"/>
    </source>
</evidence>
<dbReference type="Gene3D" id="3.30.420.10">
    <property type="entry name" value="Ribonuclease H-like superfamily/Ribonuclease H"/>
    <property type="match status" value="1"/>
</dbReference>
<dbReference type="EMBL" id="NCKW01016833">
    <property type="protein sequence ID" value="POM60741.1"/>
    <property type="molecule type" value="Genomic_DNA"/>
</dbReference>
<name>A0A2P4X5B1_9STRA</name>
<dbReference type="InterPro" id="IPR001584">
    <property type="entry name" value="Integrase_cat-core"/>
</dbReference>
<keyword evidence="4" id="KW-1185">Reference proteome</keyword>
<dbReference type="PANTHER" id="PTHR33064:SF37">
    <property type="entry name" value="RIBONUCLEASE H"/>
    <property type="match status" value="1"/>
</dbReference>
<dbReference type="SUPFAM" id="SSF56672">
    <property type="entry name" value="DNA/RNA polymerases"/>
    <property type="match status" value="1"/>
</dbReference>
<dbReference type="GO" id="GO:0015074">
    <property type="term" value="P:DNA integration"/>
    <property type="evidence" value="ECO:0007669"/>
    <property type="project" value="InterPro"/>
</dbReference>
<reference evidence="3 4" key="1">
    <citation type="journal article" date="2017" name="Genome Biol. Evol.">
        <title>Phytophthora megakarya and P. palmivora, closely related causal agents of cacao black pod rot, underwent increases in genome sizes and gene numbers by different mechanisms.</title>
        <authorList>
            <person name="Ali S.S."/>
            <person name="Shao J."/>
            <person name="Lary D.J."/>
            <person name="Kronmiller B."/>
            <person name="Shen D."/>
            <person name="Strem M.D."/>
            <person name="Amoako-Attah I."/>
            <person name="Akrofi A.Y."/>
            <person name="Begoude B.A."/>
            <person name="Ten Hoopen G.M."/>
            <person name="Coulibaly K."/>
            <person name="Kebe B.I."/>
            <person name="Melnick R.L."/>
            <person name="Guiltinan M.J."/>
            <person name="Tyler B.M."/>
            <person name="Meinhardt L.W."/>
            <person name="Bailey B.A."/>
        </authorList>
    </citation>
    <scope>NUCLEOTIDE SEQUENCE [LARGE SCALE GENOMIC DNA]</scope>
    <source>
        <strain evidence="4">sbr112.9</strain>
    </source>
</reference>
<accession>A0A2P4X5B1</accession>
<proteinExistence type="predicted"/>
<dbReference type="InterPro" id="IPR012337">
    <property type="entry name" value="RNaseH-like_sf"/>
</dbReference>
<dbReference type="Gene3D" id="3.30.70.270">
    <property type="match status" value="2"/>
</dbReference>
<feature type="region of interest" description="Disordered" evidence="1">
    <location>
        <begin position="116"/>
        <end position="158"/>
    </location>
</feature>
<organism evidence="3 4">
    <name type="scientific">Phytophthora palmivora</name>
    <dbReference type="NCBI Taxonomy" id="4796"/>
    <lineage>
        <taxon>Eukaryota</taxon>
        <taxon>Sar</taxon>
        <taxon>Stramenopiles</taxon>
        <taxon>Oomycota</taxon>
        <taxon>Peronosporomycetes</taxon>
        <taxon>Peronosporales</taxon>
        <taxon>Peronosporaceae</taxon>
        <taxon>Phytophthora</taxon>
    </lineage>
</organism>
<feature type="domain" description="Integrase catalytic" evidence="2">
    <location>
        <begin position="778"/>
        <end position="872"/>
    </location>
</feature>
<dbReference type="InterPro" id="IPR036397">
    <property type="entry name" value="RNaseH_sf"/>
</dbReference>
<dbReference type="OrthoDB" id="2286242at2759"/>
<dbReference type="AlphaFoldDB" id="A0A2P4X5B1"/>
<dbReference type="Gene3D" id="3.10.10.10">
    <property type="entry name" value="HIV Type 1 Reverse Transcriptase, subunit A, domain 1"/>
    <property type="match status" value="1"/>
</dbReference>
<gene>
    <name evidence="3" type="ORF">PHPALM_30355</name>
</gene>
<evidence type="ECO:0000313" key="3">
    <source>
        <dbReference type="EMBL" id="POM60741.1"/>
    </source>
</evidence>
<evidence type="ECO:0000256" key="1">
    <source>
        <dbReference type="SAM" id="MobiDB-lite"/>
    </source>
</evidence>
<comment type="caution">
    <text evidence="3">The sequence shown here is derived from an EMBL/GenBank/DDBJ whole genome shotgun (WGS) entry which is preliminary data.</text>
</comment>
<protein>
    <recommendedName>
        <fullName evidence="2">Integrase catalytic domain-containing protein</fullName>
    </recommendedName>
</protein>
<dbReference type="SUPFAM" id="SSF53098">
    <property type="entry name" value="Ribonuclease H-like"/>
    <property type="match status" value="1"/>
</dbReference>
<dbReference type="Proteomes" id="UP000237271">
    <property type="component" value="Unassembled WGS sequence"/>
</dbReference>
<feature type="compositionally biased region" description="Basic and acidic residues" evidence="1">
    <location>
        <begin position="121"/>
        <end position="138"/>
    </location>
</feature>
<dbReference type="CDD" id="cd01647">
    <property type="entry name" value="RT_LTR"/>
    <property type="match status" value="1"/>
</dbReference>
<dbReference type="PROSITE" id="PS50994">
    <property type="entry name" value="INTEGRASE"/>
    <property type="match status" value="1"/>
</dbReference>
<dbReference type="InterPro" id="IPR051320">
    <property type="entry name" value="Viral_Replic_Matur_Polypro"/>
</dbReference>
<sequence>MNNHVPDVEKLFAERLKMDTSEKDVHARVTSYFISFDKLVDDNGLASWVGRAEVTDSAGQQRMKTRYKLLMANLAPAMLRVDIQRLAEVTHRHVKQDDVALYELIVTKASLQQHYHQMQQEVKKAAPEKPKSTAKKSDGGGSEPTAATPTEARKNTVDVRINTAAGPVKLRDVPCLVLDGDEDEFLLGRKPMQDIGIDIERRFEQLADGGRVSEGDGDDVTSSDAELEFQVDMAEIHVHLERMLDAAKCAGFAPALLGKLRTLVYKYADVWRVRIGADPPTNVEPLKVRLQPDAQPYRSGTRKYPEPKRKFLRDFVQELERNGLVRRNNTGRWACPALPVVKPHSEDFRCTIDYRPVNRVIIALAGATPNMLSVIQSVKGAYGFGLFDLFKGFWQLPLDVASQELFSFVTEDGVFTPTRVPQDDLLLFARTAEHYLANLEQFFQVLRTRRLKLNAKKCVLFATKMTWCGKVVDGEGIQHSPERLKADSLVDYARTIQPLQAKLEQVMARRGRRKSQLTGVDLEWPGDDAAAFKAAMDLIATSNKQHFVDQEVDVCLFTDASNTGWSIVVSQVLQWDDAVSVTEQAHQLLVYPEAEACEERGARDPDEWWAGVDFSVKDFCVRAHDVNVSAAWMQVPLGTDLSDTTASAKRVTTRSSRDVSVLRPLQHDDFVWPTDDSSRSVQRSYRAVAPAEEDADGLVRVEGKLWIPSEARELMQRLFVIAWWRCDGSCAGSALVKGGKLVQRQWGPTSTATTRNECLHMDYLSLGESYGSARYVLVLKDELTHYCSVMAELAERLKAVHKFVPVYTPWINGTVERVNRDILQVLRVILMEMNLDTRNWPYLLPLVQANLNHSAVASLADRAPVELFTGLPAPSMLDVVVVPVDGDTRLETFDSAAVAPHLDTLREHLATMHLEVTDRKERRRVYELARSKEQICNFEVGDFVLWSRVDTRMRGHKLLVRWVGPFRVAQALSHSFIVSHLLTGDEFEVHGSRPQALL</sequence>
<dbReference type="InterPro" id="IPR043128">
    <property type="entry name" value="Rev_trsase/Diguanyl_cyclase"/>
</dbReference>
<dbReference type="InterPro" id="IPR043502">
    <property type="entry name" value="DNA/RNA_pol_sf"/>
</dbReference>
<dbReference type="GO" id="GO:0003676">
    <property type="term" value="F:nucleic acid binding"/>
    <property type="evidence" value="ECO:0007669"/>
    <property type="project" value="InterPro"/>
</dbReference>
<evidence type="ECO:0000313" key="4">
    <source>
        <dbReference type="Proteomes" id="UP000237271"/>
    </source>
</evidence>
<dbReference type="PANTHER" id="PTHR33064">
    <property type="entry name" value="POL PROTEIN"/>
    <property type="match status" value="1"/>
</dbReference>